<dbReference type="EMBL" id="CM056741">
    <property type="protein sequence ID" value="KAJ8687329.1"/>
    <property type="molecule type" value="Genomic_DNA"/>
</dbReference>
<reference evidence="1" key="1">
    <citation type="submission" date="2023-04" db="EMBL/GenBank/DDBJ databases">
        <title>A chromosome-level genome assembly of the parasitoid wasp Eretmocerus hayati.</title>
        <authorList>
            <person name="Zhong Y."/>
            <person name="Liu S."/>
            <person name="Liu Y."/>
        </authorList>
    </citation>
    <scope>NUCLEOTIDE SEQUENCE</scope>
    <source>
        <strain evidence="1">ZJU_SS_LIU_2023</strain>
    </source>
</reference>
<evidence type="ECO:0000313" key="1">
    <source>
        <dbReference type="EMBL" id="KAJ8687329.1"/>
    </source>
</evidence>
<comment type="caution">
    <text evidence="1">The sequence shown here is derived from an EMBL/GenBank/DDBJ whole genome shotgun (WGS) entry which is preliminary data.</text>
</comment>
<evidence type="ECO:0000313" key="2">
    <source>
        <dbReference type="Proteomes" id="UP001239111"/>
    </source>
</evidence>
<sequence>MFEELRLELNGVEIDQTKNVGITTTLKNYLSSASSTELGMVNAGWHTEHFPIANNGVFNFCIPLNKLLGFCEDYKKVILNAKQELEQSPTLLFIDMQGFKFANNNEFIVEEAVLARKELDKKYHWLFDPPCSKDNLDFADWTTVNWLQSNHHGLSWNDGSIPYAGVSDHFEHTLIRETEIERPTKILVMGSEKKQWLKALAPKFFSTRTNIEIIDLYDEYDIDSSDYDDTIYLSPWETCPHHDVYVYRCALKTVFFMHFIHRTMYTKHEMSMIEL</sequence>
<accession>A0ACC2PVK6</accession>
<proteinExistence type="predicted"/>
<dbReference type="Proteomes" id="UP001239111">
    <property type="component" value="Chromosome 1"/>
</dbReference>
<keyword evidence="2" id="KW-1185">Reference proteome</keyword>
<organism evidence="1 2">
    <name type="scientific">Eretmocerus hayati</name>
    <dbReference type="NCBI Taxonomy" id="131215"/>
    <lineage>
        <taxon>Eukaryota</taxon>
        <taxon>Metazoa</taxon>
        <taxon>Ecdysozoa</taxon>
        <taxon>Arthropoda</taxon>
        <taxon>Hexapoda</taxon>
        <taxon>Insecta</taxon>
        <taxon>Pterygota</taxon>
        <taxon>Neoptera</taxon>
        <taxon>Endopterygota</taxon>
        <taxon>Hymenoptera</taxon>
        <taxon>Apocrita</taxon>
        <taxon>Proctotrupomorpha</taxon>
        <taxon>Chalcidoidea</taxon>
        <taxon>Aphelinidae</taxon>
        <taxon>Aphelininae</taxon>
        <taxon>Eretmocerus</taxon>
    </lineage>
</organism>
<name>A0ACC2PVK6_9HYME</name>
<protein>
    <submittedName>
        <fullName evidence="1">Uncharacterized protein</fullName>
    </submittedName>
</protein>
<gene>
    <name evidence="1" type="ORF">QAD02_023123</name>
</gene>